<sequence length="668" mass="73089">MSATECQDIPCTTFEIAGSEGTMKQNDTGGFCMLYVEPADERASVLQAIDGQKKPIVILLAEHARAFQRPEDFATLKHIKRQADVSIVFVIPHGGHLVQLAARNGFPVYLSMDALAEALSAGRVTRTRSLNRATGSSDSLDRSDFVPKKTVPLPETLTAPAVSPRKTRKLEDLDPLPANRVANSITSSGTNHVISNVAPTNVAPSPLPRKTGPLATSAYVKKTEPLAPPQRDITRRRTVPLQPPPVQPTPAPLEPSKSSPGSFLPKVLAILAIFAVAIGGLGSFLLFYQKVPDVLPASAAAPVVIGRVSFLSSGQLSENSNQGINDEVLVELHNLPNPAAQKSYYGWLLGDKKQSDEQAILLGVLRLNKGSVRLLYPGDAAHTNLLAITSRFLITEEDSDVTPISPTPDYNAWRFYGEIPQTPLKEPGDTQNFSYLDHLRHLLAADPTLDQMELPGGLNNWLYRNTSKVLEWMSSTREPWEDSKDVGLLRRQTIRALSYLDGISYVKQDLPPNTPSMINDRLARIGLLEVMGPTQDPPGYLTHIVHHLNGLLQAPGATPELRKNVADIVMALNNAKYWLTRLRMDAQKLVKMSDAQLRQPATLNLINDMIDNATNAYSGEIDPANGQMREGVSWLHDHMQLIANFSISTFTANSQSIQMIQDAKHAKA</sequence>
<dbReference type="AlphaFoldDB" id="A0A8J3IMY3"/>
<keyword evidence="2" id="KW-0812">Transmembrane</keyword>
<organism evidence="3 4">
    <name type="scientific">Reticulibacter mediterranei</name>
    <dbReference type="NCBI Taxonomy" id="2778369"/>
    <lineage>
        <taxon>Bacteria</taxon>
        <taxon>Bacillati</taxon>
        <taxon>Chloroflexota</taxon>
        <taxon>Ktedonobacteria</taxon>
        <taxon>Ktedonobacterales</taxon>
        <taxon>Reticulibacteraceae</taxon>
        <taxon>Reticulibacter</taxon>
    </lineage>
</organism>
<name>A0A8J3IMY3_9CHLR</name>
<feature type="region of interest" description="Disordered" evidence="1">
    <location>
        <begin position="190"/>
        <end position="258"/>
    </location>
</feature>
<comment type="caution">
    <text evidence="3">The sequence shown here is derived from an EMBL/GenBank/DDBJ whole genome shotgun (WGS) entry which is preliminary data.</text>
</comment>
<evidence type="ECO:0000256" key="1">
    <source>
        <dbReference type="SAM" id="MobiDB-lite"/>
    </source>
</evidence>
<accession>A0A8J3IMY3</accession>
<feature type="region of interest" description="Disordered" evidence="1">
    <location>
        <begin position="129"/>
        <end position="175"/>
    </location>
</feature>
<dbReference type="EMBL" id="BNJK01000001">
    <property type="protein sequence ID" value="GHO97023.1"/>
    <property type="molecule type" value="Genomic_DNA"/>
</dbReference>
<keyword evidence="4" id="KW-1185">Reference proteome</keyword>
<evidence type="ECO:0000313" key="3">
    <source>
        <dbReference type="EMBL" id="GHO97023.1"/>
    </source>
</evidence>
<feature type="compositionally biased region" description="Polar residues" evidence="1">
    <location>
        <begin position="190"/>
        <end position="203"/>
    </location>
</feature>
<dbReference type="Proteomes" id="UP000597444">
    <property type="component" value="Unassembled WGS sequence"/>
</dbReference>
<keyword evidence="2" id="KW-0472">Membrane</keyword>
<feature type="transmembrane region" description="Helical" evidence="2">
    <location>
        <begin position="267"/>
        <end position="288"/>
    </location>
</feature>
<evidence type="ECO:0000256" key="2">
    <source>
        <dbReference type="SAM" id="Phobius"/>
    </source>
</evidence>
<protein>
    <submittedName>
        <fullName evidence="3">Uncharacterized protein</fullName>
    </submittedName>
</protein>
<gene>
    <name evidence="3" type="ORF">KSF_070710</name>
</gene>
<feature type="compositionally biased region" description="Pro residues" evidence="1">
    <location>
        <begin position="241"/>
        <end position="253"/>
    </location>
</feature>
<feature type="compositionally biased region" description="Polar residues" evidence="1">
    <location>
        <begin position="129"/>
        <end position="138"/>
    </location>
</feature>
<reference evidence="3" key="1">
    <citation type="submission" date="2020-10" db="EMBL/GenBank/DDBJ databases">
        <title>Taxonomic study of unclassified bacteria belonging to the class Ktedonobacteria.</title>
        <authorList>
            <person name="Yabe S."/>
            <person name="Wang C.M."/>
            <person name="Zheng Y."/>
            <person name="Sakai Y."/>
            <person name="Cavaletti L."/>
            <person name="Monciardini P."/>
            <person name="Donadio S."/>
        </authorList>
    </citation>
    <scope>NUCLEOTIDE SEQUENCE</scope>
    <source>
        <strain evidence="3">ID150040</strain>
    </source>
</reference>
<proteinExistence type="predicted"/>
<dbReference type="RefSeq" id="WP_220207611.1">
    <property type="nucleotide sequence ID" value="NZ_BNJK01000001.1"/>
</dbReference>
<evidence type="ECO:0000313" key="4">
    <source>
        <dbReference type="Proteomes" id="UP000597444"/>
    </source>
</evidence>
<keyword evidence="2" id="KW-1133">Transmembrane helix</keyword>